<dbReference type="AlphaFoldDB" id="A0A1N6H7Y4"/>
<reference evidence="3" key="1">
    <citation type="submission" date="2016-11" db="EMBL/GenBank/DDBJ databases">
        <authorList>
            <person name="Varghese N."/>
            <person name="Submissions S."/>
        </authorList>
    </citation>
    <scope>NUCLEOTIDE SEQUENCE [LARGE SCALE GENOMIC DNA]</scope>
    <source>
        <strain evidence="3">DSM 27623</strain>
    </source>
</reference>
<dbReference type="Proteomes" id="UP000185207">
    <property type="component" value="Unassembled WGS sequence"/>
</dbReference>
<dbReference type="GO" id="GO:0005524">
    <property type="term" value="F:ATP binding"/>
    <property type="evidence" value="ECO:0007669"/>
    <property type="project" value="InterPro"/>
</dbReference>
<organism evidence="2 3">
    <name type="scientific">Epilithonimonas zeae</name>
    <dbReference type="NCBI Taxonomy" id="1416779"/>
    <lineage>
        <taxon>Bacteria</taxon>
        <taxon>Pseudomonadati</taxon>
        <taxon>Bacteroidota</taxon>
        <taxon>Flavobacteriia</taxon>
        <taxon>Flavobacteriales</taxon>
        <taxon>Weeksellaceae</taxon>
        <taxon>Chryseobacterium group</taxon>
        <taxon>Epilithonimonas</taxon>
    </lineage>
</organism>
<dbReference type="Pfam" id="PF13304">
    <property type="entry name" value="AAA_21"/>
    <property type="match status" value="1"/>
</dbReference>
<dbReference type="GO" id="GO:0016887">
    <property type="term" value="F:ATP hydrolysis activity"/>
    <property type="evidence" value="ECO:0007669"/>
    <property type="project" value="InterPro"/>
</dbReference>
<evidence type="ECO:0000259" key="1">
    <source>
        <dbReference type="Pfam" id="PF13304"/>
    </source>
</evidence>
<accession>A0A1N6H7Y4</accession>
<feature type="domain" description="ATPase AAA-type core" evidence="1">
    <location>
        <begin position="218"/>
        <end position="360"/>
    </location>
</feature>
<dbReference type="Gene3D" id="3.40.50.300">
    <property type="entry name" value="P-loop containing nucleotide triphosphate hydrolases"/>
    <property type="match status" value="1"/>
</dbReference>
<evidence type="ECO:0000313" key="3">
    <source>
        <dbReference type="Proteomes" id="UP000185207"/>
    </source>
</evidence>
<dbReference type="STRING" id="1416779.SAMN05444409_2310"/>
<keyword evidence="3" id="KW-1185">Reference proteome</keyword>
<gene>
    <name evidence="2" type="ORF">SAMN05444409_2310</name>
</gene>
<name>A0A1N6H7Y4_9FLAO</name>
<dbReference type="PANTHER" id="PTHR43581:SF2">
    <property type="entry name" value="EXCINUCLEASE ATPASE SUBUNIT"/>
    <property type="match status" value="1"/>
</dbReference>
<dbReference type="EMBL" id="FSRK01000001">
    <property type="protein sequence ID" value="SIO15894.1"/>
    <property type="molecule type" value="Genomic_DNA"/>
</dbReference>
<proteinExistence type="predicted"/>
<dbReference type="InterPro" id="IPR051396">
    <property type="entry name" value="Bact_Antivir_Def_Nuclease"/>
</dbReference>
<evidence type="ECO:0000313" key="2">
    <source>
        <dbReference type="EMBL" id="SIO15894.1"/>
    </source>
</evidence>
<dbReference type="OrthoDB" id="9792800at2"/>
<dbReference type="InterPro" id="IPR003959">
    <property type="entry name" value="ATPase_AAA_core"/>
</dbReference>
<dbReference type="PANTHER" id="PTHR43581">
    <property type="entry name" value="ATP/GTP PHOSPHATASE"/>
    <property type="match status" value="1"/>
</dbReference>
<sequence>MKYDLLLNENTNNKIIDRYYLFEDEKVIRFLPNIRTVNIFVGANNSGKSWMMRHLMQIKDYKRIPLKKIDDLIINFNKSITNDIITRQQKNILLSDGALPLINIKKFENLNFNDITKTTRVNNDAFRVLDNIPEHKWAYFDKPIKKNLITILDKINLQIFALMTDIVEQENTQKIYIPTLRTAHSLYNSEGHKIEDDIFYNTLQKNYPTENVKTFTGLHLYKSILNARNARKEIRKRFEDFETFVQNNFFSGKKIDIVAEFDKDKSLNGDNSGEIITIHIDGENDTRKLYELGDGIQAIIILMYQIFMAENDSTIFIDEPELNLHPGMQRLFFEQISLNNDITKKNLTYFISTHSNHLLDLTLESDNVSIYSFNPVLEKGNKKIIVRNVNSGNNELLKDLGVNNTSVFLANSSIWVEGISDRNYIKSFLRAYCDDDNKRNYPKEDIDFAFFEYAGGNIEHYIFGDELDEIDDDEKFLKEINTLALSNKIFLFADSDMAKEGTKKFERLKLLEEKFSADNNLEGLIIRNIRESENLLSIEVWRKILIEFCNKKEVTEETQNEIDNYFSTISELNQTEYVGKFLKKIKDSGIPLNEVAKKIPRGAGEEWQTFKDKASLSRIILEKTLNKELTWDDFKTVPEVVELTEKIYQFILKRGKNMQIHNID</sequence>
<protein>
    <submittedName>
        <fullName evidence="2">AAA domain-containing protein, putative AbiEii toxin, Type IV TA system</fullName>
    </submittedName>
</protein>
<dbReference type="InterPro" id="IPR027417">
    <property type="entry name" value="P-loop_NTPase"/>
</dbReference>
<dbReference type="SUPFAM" id="SSF52540">
    <property type="entry name" value="P-loop containing nucleoside triphosphate hydrolases"/>
    <property type="match status" value="1"/>
</dbReference>
<dbReference type="RefSeq" id="WP_074235381.1">
    <property type="nucleotide sequence ID" value="NZ_FSRK01000001.1"/>
</dbReference>